<dbReference type="GO" id="GO:0005886">
    <property type="term" value="C:plasma membrane"/>
    <property type="evidence" value="ECO:0007669"/>
    <property type="project" value="TreeGrafter"/>
</dbReference>
<dbReference type="OrthoDB" id="9781337at2"/>
<evidence type="ECO:0000256" key="1">
    <source>
        <dbReference type="ARBA" id="ARBA00022448"/>
    </source>
</evidence>
<comment type="caution">
    <text evidence="5">The sequence shown here is derived from an EMBL/GenBank/DDBJ whole genome shotgun (WGS) entry which is preliminary data.</text>
</comment>
<dbReference type="RefSeq" id="WP_094854732.1">
    <property type="nucleotide sequence ID" value="NZ_NEVM01000005.1"/>
</dbReference>
<reference evidence="6" key="1">
    <citation type="submission" date="2017-05" db="EMBL/GenBank/DDBJ databases">
        <title>Complete and WGS of Bordetella genogroups.</title>
        <authorList>
            <person name="Spilker T."/>
            <person name="Lipuma J."/>
        </authorList>
    </citation>
    <scope>NUCLEOTIDE SEQUENCE [LARGE SCALE GENOMIC DNA]</scope>
    <source>
        <strain evidence="6">AU16122</strain>
    </source>
</reference>
<accession>A0A261S1D1</accession>
<dbReference type="GO" id="GO:0005524">
    <property type="term" value="F:ATP binding"/>
    <property type="evidence" value="ECO:0007669"/>
    <property type="project" value="UniProtKB-KW"/>
</dbReference>
<evidence type="ECO:0000256" key="3">
    <source>
        <dbReference type="ARBA" id="ARBA00022840"/>
    </source>
</evidence>
<dbReference type="Proteomes" id="UP000216020">
    <property type="component" value="Unassembled WGS sequence"/>
</dbReference>
<keyword evidence="1" id="KW-0813">Transport</keyword>
<dbReference type="SUPFAM" id="SSF52540">
    <property type="entry name" value="P-loop containing nucleoside triphosphate hydrolases"/>
    <property type="match status" value="1"/>
</dbReference>
<dbReference type="Pfam" id="PF00005">
    <property type="entry name" value="ABC_tran"/>
    <property type="match status" value="1"/>
</dbReference>
<dbReference type="AlphaFoldDB" id="A0A261S1D1"/>
<evidence type="ECO:0000256" key="2">
    <source>
        <dbReference type="ARBA" id="ARBA00022741"/>
    </source>
</evidence>
<feature type="domain" description="ABC transporter" evidence="4">
    <location>
        <begin position="18"/>
        <end position="257"/>
    </location>
</feature>
<dbReference type="FunFam" id="3.40.50.300:FF:000421">
    <property type="entry name" value="Branched-chain amino acid ABC transporter ATP-binding protein"/>
    <property type="match status" value="1"/>
</dbReference>
<dbReference type="GO" id="GO:0016887">
    <property type="term" value="F:ATP hydrolysis activity"/>
    <property type="evidence" value="ECO:0007669"/>
    <property type="project" value="InterPro"/>
</dbReference>
<dbReference type="InterPro" id="IPR051120">
    <property type="entry name" value="ABC_AA/LPS_Transport"/>
</dbReference>
<dbReference type="NCBIfam" id="TIGR03411">
    <property type="entry name" value="urea_trans_UrtD"/>
    <property type="match status" value="1"/>
</dbReference>
<name>A0A261S1D1_9BORD</name>
<evidence type="ECO:0000313" key="5">
    <source>
        <dbReference type="EMBL" id="OZI30303.1"/>
    </source>
</evidence>
<dbReference type="CDD" id="cd03219">
    <property type="entry name" value="ABC_Mj1267_LivG_branched"/>
    <property type="match status" value="1"/>
</dbReference>
<protein>
    <submittedName>
        <fullName evidence="5">Urea ABC transporter ATP-binding protein UrtD</fullName>
    </submittedName>
</protein>
<keyword evidence="3 5" id="KW-0067">ATP-binding</keyword>
<sequence>MKPPILDNTVVPAQEFALYVEGLTVSFNGFTAVNDLNLYVDKGELRVVIGPNGAGKTTVLDLICGRTKATSGSIRFKDVELTRMAEHQIVRAGVGRKFQTPSIYETLTVRENLEVSFPRGRGVFGAMVFRLTADVIERVERVAEEIFLQDMLDKSAELLSHGQKQWLEIGMLLMQEPELMMLDEPVAGMSVSEREKTADLLNRISRDRSMIVIEHDMEFVKNIAHKVTVLHQGKVLAEGSMDKVQNDPRVIEVYLGH</sequence>
<dbReference type="Pfam" id="PF12399">
    <property type="entry name" value="BCA_ABC_TP_C"/>
    <property type="match status" value="1"/>
</dbReference>
<keyword evidence="6" id="KW-1185">Reference proteome</keyword>
<keyword evidence="2" id="KW-0547">Nucleotide-binding</keyword>
<organism evidence="5 6">
    <name type="scientific">Bordetella genomosp. 10</name>
    <dbReference type="NCBI Taxonomy" id="1416804"/>
    <lineage>
        <taxon>Bacteria</taxon>
        <taxon>Pseudomonadati</taxon>
        <taxon>Pseudomonadota</taxon>
        <taxon>Betaproteobacteria</taxon>
        <taxon>Burkholderiales</taxon>
        <taxon>Alcaligenaceae</taxon>
        <taxon>Bordetella</taxon>
    </lineage>
</organism>
<dbReference type="PANTHER" id="PTHR45772:SF8">
    <property type="entry name" value="HIGH-AFFINITY BRANCHED-CHAIN AMINO ACID TRANSPORT ATP-BINDING PROTEIN"/>
    <property type="match status" value="1"/>
</dbReference>
<dbReference type="InterPro" id="IPR003439">
    <property type="entry name" value="ABC_transporter-like_ATP-bd"/>
</dbReference>
<dbReference type="InterPro" id="IPR027417">
    <property type="entry name" value="P-loop_NTPase"/>
</dbReference>
<dbReference type="PROSITE" id="PS50893">
    <property type="entry name" value="ABC_TRANSPORTER_2"/>
    <property type="match status" value="1"/>
</dbReference>
<dbReference type="PANTHER" id="PTHR45772">
    <property type="entry name" value="CONSERVED COMPONENT OF ABC TRANSPORTER FOR NATURAL AMINO ACIDS-RELATED"/>
    <property type="match status" value="1"/>
</dbReference>
<evidence type="ECO:0000313" key="6">
    <source>
        <dbReference type="Proteomes" id="UP000216020"/>
    </source>
</evidence>
<dbReference type="InterPro" id="IPR017781">
    <property type="entry name" value="ABC_transptr_urea_ATP-bd_UrtD"/>
</dbReference>
<dbReference type="EMBL" id="NEVM01000005">
    <property type="protein sequence ID" value="OZI30303.1"/>
    <property type="molecule type" value="Genomic_DNA"/>
</dbReference>
<evidence type="ECO:0000259" key="4">
    <source>
        <dbReference type="PROSITE" id="PS50893"/>
    </source>
</evidence>
<dbReference type="Gene3D" id="3.40.50.300">
    <property type="entry name" value="P-loop containing nucleotide triphosphate hydrolases"/>
    <property type="match status" value="1"/>
</dbReference>
<proteinExistence type="predicted"/>
<gene>
    <name evidence="5" type="ORF">CAL29_19840</name>
</gene>
<dbReference type="InterPro" id="IPR032823">
    <property type="entry name" value="BCA_ABC_TP_C"/>
</dbReference>